<keyword evidence="2" id="KW-1185">Reference proteome</keyword>
<gene>
    <name evidence="1" type="ORF">FYK55_27180</name>
</gene>
<reference evidence="1 2" key="1">
    <citation type="submission" date="2019-08" db="EMBL/GenBank/DDBJ databases">
        <authorList>
            <person name="Dhanesh K."/>
            <person name="Kumar G."/>
            <person name="Sasikala C."/>
            <person name="Venkata Ramana C."/>
        </authorList>
    </citation>
    <scope>NUCLEOTIDE SEQUENCE [LARGE SCALE GENOMIC DNA]</scope>
    <source>
        <strain evidence="1 2">JC645</strain>
    </source>
</reference>
<evidence type="ECO:0000313" key="2">
    <source>
        <dbReference type="Proteomes" id="UP000324479"/>
    </source>
</evidence>
<name>A0A5M6CTN1_9BACT</name>
<sequence>MFLQPIEVGDGFVISKLNDRTYWDGWRFVSDIASAKKYPSLWEAMKEIQEIIDAQYEPFQKKSYIVPVTIEATGNVTRKEIGEYLQAAAKLFVDREEFGNGPSADSYVEPEIHWHLIKDLSDGLDEDPDDPYSSWGYDLDIDDL</sequence>
<evidence type="ECO:0000313" key="1">
    <source>
        <dbReference type="EMBL" id="KAA5538574.1"/>
    </source>
</evidence>
<comment type="caution">
    <text evidence="1">The sequence shown here is derived from an EMBL/GenBank/DDBJ whole genome shotgun (WGS) entry which is preliminary data.</text>
</comment>
<organism evidence="1 2">
    <name type="scientific">Roseiconus nitratireducens</name>
    <dbReference type="NCBI Taxonomy" id="2605748"/>
    <lineage>
        <taxon>Bacteria</taxon>
        <taxon>Pseudomonadati</taxon>
        <taxon>Planctomycetota</taxon>
        <taxon>Planctomycetia</taxon>
        <taxon>Pirellulales</taxon>
        <taxon>Pirellulaceae</taxon>
        <taxon>Roseiconus</taxon>
    </lineage>
</organism>
<dbReference type="EMBL" id="VWOX01000029">
    <property type="protein sequence ID" value="KAA5538574.1"/>
    <property type="molecule type" value="Genomic_DNA"/>
</dbReference>
<proteinExistence type="predicted"/>
<accession>A0A5M6CTN1</accession>
<dbReference type="Proteomes" id="UP000324479">
    <property type="component" value="Unassembled WGS sequence"/>
</dbReference>
<dbReference type="AlphaFoldDB" id="A0A5M6CTN1"/>
<dbReference type="RefSeq" id="WP_150079769.1">
    <property type="nucleotide sequence ID" value="NZ_VWOX01000029.1"/>
</dbReference>
<protein>
    <submittedName>
        <fullName evidence="1">Uncharacterized protein</fullName>
    </submittedName>
</protein>